<reference evidence="2 3" key="1">
    <citation type="journal article" date="2013" name="Genome Announc.">
        <title>Draft Genome Sequence of Arcticibacter svalbardensis Strain MN12-7T, a Member of the Family Sphingobacteriaceae Isolated from an Arctic Soil Sample.</title>
        <authorList>
            <person name="Shivaji S."/>
            <person name="Ara S."/>
            <person name="Prasad S."/>
            <person name="Manasa B.P."/>
            <person name="Begum Z."/>
            <person name="Singh A."/>
            <person name="Kumar Pinnaka A."/>
        </authorList>
    </citation>
    <scope>NUCLEOTIDE SEQUENCE [LARGE SCALE GENOMIC DNA]</scope>
    <source>
        <strain evidence="2 3">MN12-7</strain>
    </source>
</reference>
<comment type="caution">
    <text evidence="2">The sequence shown here is derived from an EMBL/GenBank/DDBJ whole genome shotgun (WGS) entry which is preliminary data.</text>
</comment>
<dbReference type="AlphaFoldDB" id="R9GY34"/>
<gene>
    <name evidence="2" type="ORF">ADIARSV_0130</name>
</gene>
<proteinExistence type="predicted"/>
<organism evidence="2 3">
    <name type="scientific">Arcticibacter svalbardensis MN12-7</name>
    <dbReference type="NCBI Taxonomy" id="1150600"/>
    <lineage>
        <taxon>Bacteria</taxon>
        <taxon>Pseudomonadati</taxon>
        <taxon>Bacteroidota</taxon>
        <taxon>Sphingobacteriia</taxon>
        <taxon>Sphingobacteriales</taxon>
        <taxon>Sphingobacteriaceae</taxon>
        <taxon>Arcticibacter</taxon>
    </lineage>
</organism>
<dbReference type="Proteomes" id="UP000014174">
    <property type="component" value="Unassembled WGS sequence"/>
</dbReference>
<keyword evidence="3" id="KW-1185">Reference proteome</keyword>
<feature type="signal peptide" evidence="1">
    <location>
        <begin position="1"/>
        <end position="19"/>
    </location>
</feature>
<protein>
    <recommendedName>
        <fullName evidence="4">Lipoprotein</fullName>
    </recommendedName>
</protein>
<accession>R9GY34</accession>
<feature type="chain" id="PRO_5004482036" description="Lipoprotein" evidence="1">
    <location>
        <begin position="20"/>
        <end position="224"/>
    </location>
</feature>
<keyword evidence="1" id="KW-0732">Signal</keyword>
<dbReference type="RefSeq" id="WP_016193387.1">
    <property type="nucleotide sequence ID" value="NZ_AQPN01000002.1"/>
</dbReference>
<evidence type="ECO:0000256" key="1">
    <source>
        <dbReference type="SAM" id="SignalP"/>
    </source>
</evidence>
<name>R9GY34_9SPHI</name>
<dbReference type="EMBL" id="AQPN01000002">
    <property type="protein sequence ID" value="EOR96707.1"/>
    <property type="molecule type" value="Genomic_DNA"/>
</dbReference>
<dbReference type="OrthoDB" id="9829004at2"/>
<evidence type="ECO:0000313" key="2">
    <source>
        <dbReference type="EMBL" id="EOR96707.1"/>
    </source>
</evidence>
<evidence type="ECO:0000313" key="3">
    <source>
        <dbReference type="Proteomes" id="UP000014174"/>
    </source>
</evidence>
<evidence type="ECO:0008006" key="4">
    <source>
        <dbReference type="Google" id="ProtNLM"/>
    </source>
</evidence>
<sequence>MKIKLLLLALVSLTFEACGQERADEYFNMEFLGHKFINVASSNFNDKKLEYMLWNNIPRDWHNTSTTQFLIAKTASNDTLLITVHIEFSNTLGGVSSAKLQKGSFPMGKNAIEVNSNSKCPFPEGRVGPYIEVRISPVNQETSKVYTSGFYRFHHDDGNIVIEDMQTHSNGIGLISGYFDGTVSQETTNIDTHLDGDAACKKENYKYETHPIKGKFRLHLKLSN</sequence>